<feature type="region of interest" description="Disordered" evidence="1">
    <location>
        <begin position="38"/>
        <end position="73"/>
    </location>
</feature>
<name>A0A9P7VJ19_9AGAR</name>
<comment type="caution">
    <text evidence="2">The sequence shown here is derived from an EMBL/GenBank/DDBJ whole genome shotgun (WGS) entry which is preliminary data.</text>
</comment>
<feature type="region of interest" description="Disordered" evidence="1">
    <location>
        <begin position="1"/>
        <end position="22"/>
    </location>
</feature>
<evidence type="ECO:0000313" key="2">
    <source>
        <dbReference type="EMBL" id="KAG7441579.1"/>
    </source>
</evidence>
<keyword evidence="3" id="KW-1185">Reference proteome</keyword>
<dbReference type="GeneID" id="66100066"/>
<proteinExistence type="predicted"/>
<dbReference type="Proteomes" id="UP000812287">
    <property type="component" value="Unassembled WGS sequence"/>
</dbReference>
<organism evidence="2 3">
    <name type="scientific">Guyanagaster necrorhizus</name>
    <dbReference type="NCBI Taxonomy" id="856835"/>
    <lineage>
        <taxon>Eukaryota</taxon>
        <taxon>Fungi</taxon>
        <taxon>Dikarya</taxon>
        <taxon>Basidiomycota</taxon>
        <taxon>Agaricomycotina</taxon>
        <taxon>Agaricomycetes</taxon>
        <taxon>Agaricomycetidae</taxon>
        <taxon>Agaricales</taxon>
        <taxon>Marasmiineae</taxon>
        <taxon>Physalacriaceae</taxon>
        <taxon>Guyanagaster</taxon>
    </lineage>
</organism>
<sequence length="192" mass="20745">MAAGAFRAEGRGNLSSPDLPLGGQLDFAIKGGGVDGGAERVSTAGIGRTRCGSPTAKPNDDSPPPHLDFGQEISFWRPPSRHTLNRQQFVAAGGINVNRLARGACMGGATPRAAALPLPLTRWWRTHAIRSRKKGCSGWGIRGRCHWRNVADGDGGETRQGAQMSEQHEDLPTYLFEQCLRSMIPQQKNSFQ</sequence>
<dbReference type="AlphaFoldDB" id="A0A9P7VJ19"/>
<protein>
    <submittedName>
        <fullName evidence="2">Uncharacterized protein</fullName>
    </submittedName>
</protein>
<accession>A0A9P7VJ19</accession>
<evidence type="ECO:0000256" key="1">
    <source>
        <dbReference type="SAM" id="MobiDB-lite"/>
    </source>
</evidence>
<dbReference type="EMBL" id="MU250558">
    <property type="protein sequence ID" value="KAG7441579.1"/>
    <property type="molecule type" value="Genomic_DNA"/>
</dbReference>
<gene>
    <name evidence="2" type="ORF">BT62DRAFT_1011383</name>
</gene>
<reference evidence="2" key="1">
    <citation type="submission" date="2020-11" db="EMBL/GenBank/DDBJ databases">
        <title>Adaptations for nitrogen fixation in a non-lichenized fungal sporocarp promotes dispersal by wood-feeding termites.</title>
        <authorList>
            <consortium name="DOE Joint Genome Institute"/>
            <person name="Koch R.A."/>
            <person name="Yoon G."/>
            <person name="Arayal U."/>
            <person name="Lail K."/>
            <person name="Amirebrahimi M."/>
            <person name="Labutti K."/>
            <person name="Lipzen A."/>
            <person name="Riley R."/>
            <person name="Barry K."/>
            <person name="Henrissat B."/>
            <person name="Grigoriev I.V."/>
            <person name="Herr J.R."/>
            <person name="Aime M.C."/>
        </authorList>
    </citation>
    <scope>NUCLEOTIDE SEQUENCE</scope>
    <source>
        <strain evidence="2">MCA 3950</strain>
    </source>
</reference>
<evidence type="ECO:0000313" key="3">
    <source>
        <dbReference type="Proteomes" id="UP000812287"/>
    </source>
</evidence>
<dbReference type="RefSeq" id="XP_043035079.1">
    <property type="nucleotide sequence ID" value="XM_043177779.1"/>
</dbReference>